<reference evidence="23" key="1">
    <citation type="submission" date="2022-07" db="EMBL/GenBank/DDBJ databases">
        <title>Genome Sequence of Leucocoprinus birnbaumii.</title>
        <authorList>
            <person name="Buettner E."/>
        </authorList>
    </citation>
    <scope>NUCLEOTIDE SEQUENCE</scope>
    <source>
        <strain evidence="23">VT141</strain>
    </source>
</reference>
<dbReference type="GO" id="GO:0006508">
    <property type="term" value="P:proteolysis"/>
    <property type="evidence" value="ECO:0007669"/>
    <property type="project" value="UniProtKB-KW"/>
</dbReference>
<evidence type="ECO:0000256" key="15">
    <source>
        <dbReference type="ARBA" id="ARBA00022918"/>
    </source>
</evidence>
<dbReference type="GO" id="GO:0003964">
    <property type="term" value="F:RNA-directed DNA polymerase activity"/>
    <property type="evidence" value="ECO:0007669"/>
    <property type="project" value="UniProtKB-KW"/>
</dbReference>
<keyword evidence="9" id="KW-0255">Endonuclease</keyword>
<dbReference type="GO" id="GO:0003723">
    <property type="term" value="F:RNA binding"/>
    <property type="evidence" value="ECO:0007669"/>
    <property type="project" value="UniProtKB-KW"/>
</dbReference>
<dbReference type="Pfam" id="PF07727">
    <property type="entry name" value="RVT_2"/>
    <property type="match status" value="1"/>
</dbReference>
<keyword evidence="14" id="KW-0229">DNA integration</keyword>
<dbReference type="SUPFAM" id="SSF53098">
    <property type="entry name" value="Ribonuclease H-like"/>
    <property type="match status" value="1"/>
</dbReference>
<evidence type="ECO:0000256" key="3">
    <source>
        <dbReference type="ARBA" id="ARBA00022612"/>
    </source>
</evidence>
<evidence type="ECO:0000256" key="20">
    <source>
        <dbReference type="ARBA" id="ARBA00048173"/>
    </source>
</evidence>
<evidence type="ECO:0000256" key="7">
    <source>
        <dbReference type="ARBA" id="ARBA00022723"/>
    </source>
</evidence>
<dbReference type="GO" id="GO:0046872">
    <property type="term" value="F:metal ion binding"/>
    <property type="evidence" value="ECO:0007669"/>
    <property type="project" value="UniProtKB-KW"/>
</dbReference>
<dbReference type="PANTHER" id="PTHR42648:SF11">
    <property type="entry name" value="TRANSPOSON TY4-P GAG-POL POLYPROTEIN"/>
    <property type="match status" value="1"/>
</dbReference>
<evidence type="ECO:0000256" key="1">
    <source>
        <dbReference type="ARBA" id="ARBA00002180"/>
    </source>
</evidence>
<dbReference type="GO" id="GO:0003887">
    <property type="term" value="F:DNA-directed DNA polymerase activity"/>
    <property type="evidence" value="ECO:0007669"/>
    <property type="project" value="UniProtKB-KW"/>
</dbReference>
<evidence type="ECO:0000256" key="6">
    <source>
        <dbReference type="ARBA" id="ARBA00022722"/>
    </source>
</evidence>
<keyword evidence="2" id="KW-0815">Transposition</keyword>
<evidence type="ECO:0000259" key="22">
    <source>
        <dbReference type="PROSITE" id="PS50994"/>
    </source>
</evidence>
<keyword evidence="8" id="KW-0547">Nucleotide-binding</keyword>
<evidence type="ECO:0000313" key="24">
    <source>
        <dbReference type="Proteomes" id="UP001213000"/>
    </source>
</evidence>
<gene>
    <name evidence="23" type="ORF">NP233_g6934</name>
</gene>
<keyword evidence="11" id="KW-0067">ATP-binding</keyword>
<dbReference type="EMBL" id="JANIEX010000479">
    <property type="protein sequence ID" value="KAJ3566546.1"/>
    <property type="molecule type" value="Genomic_DNA"/>
</dbReference>
<evidence type="ECO:0000256" key="16">
    <source>
        <dbReference type="ARBA" id="ARBA00022932"/>
    </source>
</evidence>
<evidence type="ECO:0000256" key="18">
    <source>
        <dbReference type="ARBA" id="ARBA00023172"/>
    </source>
</evidence>
<dbReference type="Proteomes" id="UP001213000">
    <property type="component" value="Unassembled WGS sequence"/>
</dbReference>
<dbReference type="GO" id="GO:0008233">
    <property type="term" value="F:peptidase activity"/>
    <property type="evidence" value="ECO:0007669"/>
    <property type="project" value="UniProtKB-KW"/>
</dbReference>
<evidence type="ECO:0000256" key="19">
    <source>
        <dbReference type="ARBA" id="ARBA00023268"/>
    </source>
</evidence>
<dbReference type="GO" id="GO:0015074">
    <property type="term" value="P:DNA integration"/>
    <property type="evidence" value="ECO:0007669"/>
    <property type="project" value="UniProtKB-KW"/>
</dbReference>
<evidence type="ECO:0000256" key="2">
    <source>
        <dbReference type="ARBA" id="ARBA00022578"/>
    </source>
</evidence>
<keyword evidence="7" id="KW-0479">Metal-binding</keyword>
<keyword evidence="3" id="KW-1188">Viral release from host cell</keyword>
<dbReference type="InterPro" id="IPR054722">
    <property type="entry name" value="PolX-like_BBD"/>
</dbReference>
<comment type="caution">
    <text evidence="23">The sequence shown here is derived from an EMBL/GenBank/DDBJ whole genome shotgun (WGS) entry which is preliminary data.</text>
</comment>
<dbReference type="GO" id="GO:0032196">
    <property type="term" value="P:transposition"/>
    <property type="evidence" value="ECO:0007669"/>
    <property type="project" value="UniProtKB-KW"/>
</dbReference>
<keyword evidence="4" id="KW-0645">Protease</keyword>
<evidence type="ECO:0000313" key="23">
    <source>
        <dbReference type="EMBL" id="KAJ3566546.1"/>
    </source>
</evidence>
<keyword evidence="18" id="KW-0233">DNA recombination</keyword>
<keyword evidence="10" id="KW-0378">Hydrolase</keyword>
<accession>A0AAD5YV96</accession>
<name>A0AAD5YV96_9AGAR</name>
<comment type="catalytic activity">
    <reaction evidence="21">
        <text>DNA(n) + a 2'-deoxyribonucleoside 5'-triphosphate = DNA(n+1) + diphosphate</text>
        <dbReference type="Rhea" id="RHEA:22508"/>
        <dbReference type="Rhea" id="RHEA-COMP:17339"/>
        <dbReference type="Rhea" id="RHEA-COMP:17340"/>
        <dbReference type="ChEBI" id="CHEBI:33019"/>
        <dbReference type="ChEBI" id="CHEBI:61560"/>
        <dbReference type="ChEBI" id="CHEBI:173112"/>
        <dbReference type="EC" id="2.7.7.7"/>
    </reaction>
</comment>
<dbReference type="InterPro" id="IPR001584">
    <property type="entry name" value="Integrase_cat-core"/>
</dbReference>
<evidence type="ECO:0000256" key="9">
    <source>
        <dbReference type="ARBA" id="ARBA00022759"/>
    </source>
</evidence>
<comment type="catalytic activity">
    <reaction evidence="20">
        <text>DNA(n) + a 2'-deoxyribonucleoside 5'-triphosphate = DNA(n+1) + diphosphate</text>
        <dbReference type="Rhea" id="RHEA:22508"/>
        <dbReference type="Rhea" id="RHEA-COMP:17339"/>
        <dbReference type="Rhea" id="RHEA-COMP:17340"/>
        <dbReference type="ChEBI" id="CHEBI:33019"/>
        <dbReference type="ChEBI" id="CHEBI:61560"/>
        <dbReference type="ChEBI" id="CHEBI:173112"/>
        <dbReference type="EC" id="2.7.7.49"/>
    </reaction>
</comment>
<keyword evidence="15" id="KW-0695">RNA-directed DNA polymerase</keyword>
<evidence type="ECO:0000256" key="13">
    <source>
        <dbReference type="ARBA" id="ARBA00022884"/>
    </source>
</evidence>
<evidence type="ECO:0000256" key="14">
    <source>
        <dbReference type="ARBA" id="ARBA00022908"/>
    </source>
</evidence>
<dbReference type="GO" id="GO:0005634">
    <property type="term" value="C:nucleus"/>
    <property type="evidence" value="ECO:0007669"/>
    <property type="project" value="UniProtKB-ARBA"/>
</dbReference>
<evidence type="ECO:0000256" key="11">
    <source>
        <dbReference type="ARBA" id="ARBA00022840"/>
    </source>
</evidence>
<evidence type="ECO:0000256" key="4">
    <source>
        <dbReference type="ARBA" id="ARBA00022670"/>
    </source>
</evidence>
<keyword evidence="16" id="KW-0239">DNA-directed DNA polymerase</keyword>
<dbReference type="InterPro" id="IPR036397">
    <property type="entry name" value="RNaseH_sf"/>
</dbReference>
<keyword evidence="24" id="KW-1185">Reference proteome</keyword>
<keyword evidence="12" id="KW-0460">Magnesium</keyword>
<proteinExistence type="predicted"/>
<dbReference type="GO" id="GO:0006310">
    <property type="term" value="P:DNA recombination"/>
    <property type="evidence" value="ECO:0007669"/>
    <property type="project" value="UniProtKB-KW"/>
</dbReference>
<evidence type="ECO:0000256" key="21">
    <source>
        <dbReference type="ARBA" id="ARBA00049244"/>
    </source>
</evidence>
<evidence type="ECO:0000256" key="12">
    <source>
        <dbReference type="ARBA" id="ARBA00022842"/>
    </source>
</evidence>
<dbReference type="InterPro" id="IPR039537">
    <property type="entry name" value="Retrotran_Ty1/copia-like"/>
</dbReference>
<dbReference type="PANTHER" id="PTHR42648">
    <property type="entry name" value="TRANSPOSASE, PUTATIVE-RELATED"/>
    <property type="match status" value="1"/>
</dbReference>
<evidence type="ECO:0000256" key="8">
    <source>
        <dbReference type="ARBA" id="ARBA00022741"/>
    </source>
</evidence>
<keyword evidence="5" id="KW-0548">Nucleotidyltransferase</keyword>
<keyword evidence="17" id="KW-0917">Virion maturation</keyword>
<evidence type="ECO:0000256" key="10">
    <source>
        <dbReference type="ARBA" id="ARBA00022801"/>
    </source>
</evidence>
<comment type="function">
    <text evidence="1">The aspartyl protease (PR) mediates the proteolytic cleavages of the Gag and Gag-Pol polyproteins after assembly of the VLP.</text>
</comment>
<keyword evidence="6" id="KW-0540">Nuclease</keyword>
<dbReference type="GO" id="GO:0004519">
    <property type="term" value="F:endonuclease activity"/>
    <property type="evidence" value="ECO:0007669"/>
    <property type="project" value="UniProtKB-KW"/>
</dbReference>
<sequence>MSITHITLLEGSSNFEFWDDSICSFLDGNGLIAHIYNPVFDPPDPTITPSYQPVLSVMPTAKELDLAGKWRSTDSHIKHVILNKLSPSVSGSISLYKWGTAHQIYAELCRQYARHHWIGGHKMWNSLTKYKPNGDLEKYCKHWKAELGRILLSALTVSGASAVLAFIKHLPSNGPFTIIKHNVLTGLCTSPNAPLTFAFDAIKKTLDIIVLHGWNAHQATSSSTTSATASSTVFTPSAASTSTAGPKPASSSAKPALINCRHCNKCHPSSEEACYSLTKPVASSSNAHGHVNTVVTPHVDIEILEDSVDDGGGGSCVEDVGTINVILPLSLNTDFTTFSYSLVGSMHLLVLQEVSLLPTELFAGAFHALLDSGSMHHIFSDCDLFTSLDDSPSTTSLTTTNGSLLEVIGHGKVRLVIQNWGDAVQVMLQDCLYAPDMPFNILSIAGLASKGIAVKFAADSTLLVEIPMPGCPDPLVVHTVLCGGLSHLVCDYVNDLCSLDDGGDLTLSATSSPSLDLWHQCLGHLGLDVTKALLMHDYATVGELLHVDTCGPCSTQTPSKASYAFAILDEFSKFGFMMLMGKKSEVYDAYLWAEAFLKTQCGAGVKIVCSDGAPKLVHGRLGDYLHSAGVQPHIAAPYAHHQNGKAECFICTLENGCQTLLAVSGLPDQFWSDAILTVHLEFHNLSPFLLQMGGDVLVDAVVKRAVRAASIISDTPGSKYLVEAVCALAALGDLEDVVHDSYLSEFSREAFEASEAHFTNIISLGQPRPLILIATSFGYSKPPNTYFEACKHHDWPVWWAAMKQEYNSLIKMNTFTPVHLPDGCFVIDVCWVYAYKYDDLCTPKEGDEKGHLVAKGYSQRPEDYGKTYAPVAKLASIRVVLSLAAVLGLELFGWDCKTAFLHAWLSQDIFICQLPGFPLDNLTLVLNLNVALYGLHQAAYEFYQLILAVMLSIGMRRCEVDHVFFYGVWDSPPHPSIPMPEDGSPLHLFVPTHFDDRLTAASNKELYAWFISKLQEQLTIVDLGAVQLYLSCRIICDCAQGLIWLSQEAFIAELLEDWNMSSASPQSIPLDWQLSELKPALPGSVPSVSDDDLKVQYQSLVGSLLYLTICTHPNITYVCMTLGQHNANPTRTHLLAAKGVLCYLVSTCCHGMVFGWKSDELPVAIQGTDKALLASVSSFLGAASHALEATLTLTMASSQGLEHAFPQYFVLPGLENVPPFQSTPLSTTINFASYLRLSSESQEALEVHIAAVGLETRCYNYSTVSQIPPFAVQLKVLTVFMFADNALQLIAQLDLHIPEQDGRDIQSKVAIQWSDKKTIHSKTHAGIQFICQTHYYQCQCGTDNTAGTHASKKRQMSWANVGCLFWAKLDMFHNHSTKVWAGTKWPGLLGDKSSCYWLTVYDSCSLYCTIAHKQGVYQQSAAEDNLDTWFCSVQPLPPLPKLLSARLHYQPQTETSQFEIILATPKMKHAAWEHAHKKQVLMDLTFGFLLARALLLILLTLNDQGTGIPIAFIVFTAQETAWAVHADYNSSVLTWLLGIFKTQMGCNAEGGEFTIAVANTDNNAHECLALSAHWPDTLLILCAFHILQSWRNGLLQYLQPVPKGVLQKAVHTWLCKLLHSLLHNLDTYSDACQSFNNELAFWTEQSKQSGSPALQAKGALKFLKYLESYIKSEAYWLSWLPAGASEAATSGFLQITMLLSRLFSRSCHLQCTCT</sequence>
<evidence type="ECO:0000256" key="17">
    <source>
        <dbReference type="ARBA" id="ARBA00023113"/>
    </source>
</evidence>
<keyword evidence="19" id="KW-0511">Multifunctional enzyme</keyword>
<protein>
    <recommendedName>
        <fullName evidence="22">Integrase catalytic domain-containing protein</fullName>
    </recommendedName>
</protein>
<dbReference type="Gene3D" id="3.30.420.10">
    <property type="entry name" value="Ribonuclease H-like superfamily/Ribonuclease H"/>
    <property type="match status" value="1"/>
</dbReference>
<dbReference type="InterPro" id="IPR012337">
    <property type="entry name" value="RNaseH-like_sf"/>
</dbReference>
<organism evidence="23 24">
    <name type="scientific">Leucocoprinus birnbaumii</name>
    <dbReference type="NCBI Taxonomy" id="56174"/>
    <lineage>
        <taxon>Eukaryota</taxon>
        <taxon>Fungi</taxon>
        <taxon>Dikarya</taxon>
        <taxon>Basidiomycota</taxon>
        <taxon>Agaricomycotina</taxon>
        <taxon>Agaricomycetes</taxon>
        <taxon>Agaricomycetidae</taxon>
        <taxon>Agaricales</taxon>
        <taxon>Agaricineae</taxon>
        <taxon>Agaricaceae</taxon>
        <taxon>Leucocoprinus</taxon>
    </lineage>
</organism>
<feature type="domain" description="Integrase catalytic" evidence="22">
    <location>
        <begin position="536"/>
        <end position="705"/>
    </location>
</feature>
<dbReference type="Pfam" id="PF22936">
    <property type="entry name" value="Pol_BBD"/>
    <property type="match status" value="1"/>
</dbReference>
<dbReference type="GO" id="GO:0005524">
    <property type="term" value="F:ATP binding"/>
    <property type="evidence" value="ECO:0007669"/>
    <property type="project" value="UniProtKB-KW"/>
</dbReference>
<keyword evidence="13" id="KW-0694">RNA-binding</keyword>
<dbReference type="InterPro" id="IPR013103">
    <property type="entry name" value="RVT_2"/>
</dbReference>
<evidence type="ECO:0000256" key="5">
    <source>
        <dbReference type="ARBA" id="ARBA00022695"/>
    </source>
</evidence>
<keyword evidence="16" id="KW-0808">Transferase</keyword>
<dbReference type="PROSITE" id="PS50994">
    <property type="entry name" value="INTEGRASE"/>
    <property type="match status" value="1"/>
</dbReference>